<feature type="compositionally biased region" description="Basic residues" evidence="1">
    <location>
        <begin position="565"/>
        <end position="578"/>
    </location>
</feature>
<evidence type="ECO:0000313" key="4">
    <source>
        <dbReference type="Proteomes" id="UP000031036"/>
    </source>
</evidence>
<feature type="compositionally biased region" description="Basic and acidic residues" evidence="1">
    <location>
        <begin position="368"/>
        <end position="380"/>
    </location>
</feature>
<dbReference type="AlphaFoldDB" id="A0A0B2VCM5"/>
<evidence type="ECO:0000256" key="1">
    <source>
        <dbReference type="SAM" id="MobiDB-lite"/>
    </source>
</evidence>
<dbReference type="OrthoDB" id="5857830at2759"/>
<protein>
    <recommendedName>
        <fullName evidence="2">Nucleolus and neural progenitor protein-like N-terminal domain-containing protein</fullName>
    </recommendedName>
</protein>
<feature type="domain" description="Nucleolus and neural progenitor protein-like N-terminal" evidence="2">
    <location>
        <begin position="137"/>
        <end position="271"/>
    </location>
</feature>
<sequence>MSLWAPSATSRLYQHWVSSCLVNECLVISATVEAFYGENNLAPYPMDVLGGKKKKKRKKSLNKHLALEADISSSTAATDIPSEDLHGDDLLAFIDGVLTERPMKWFENNPASRSDPLKTKMIFDNVIERCRPTLTTQTMAIADGLIYKMSAAYRHMKFWKSSRHAFKEFARANMLDFMGPLKSISEKIAAASFEYDISSQTMRYLTALLVARVERLCRASKLAALAASHCVAYVALGHLVSSNILLLSVLSDIYKESVTQVKALLECYDSMRSLVLDSRFPQSVRELDAVKETLKEKRPVGGALSDIRRVVTDALSMNDVDLVNAFISDSERKNMENDFGTPVERTFENSLMETSTETIPVALRDVSEVKENEEKDTELGRKKKKRRRKIEGVESEMQTSRKNKLKRKANEVENEIQTSKENEEKDGELRRKKKKMKRKFEGVESEMQTSKKNKLKRKANEVENEMQTSKENEEKDGELRRKKKKMKRKFEGMESEMQTSRKNKLKRKDDEVGKEIQTSKNKKKTKVKVKQTFEEIVNEVRLCKKKKNSKRKVKEANEDGERAILPKRKKKRNVRLDK</sequence>
<proteinExistence type="predicted"/>
<organism evidence="3 4">
    <name type="scientific">Toxocara canis</name>
    <name type="common">Canine roundworm</name>
    <dbReference type="NCBI Taxonomy" id="6265"/>
    <lineage>
        <taxon>Eukaryota</taxon>
        <taxon>Metazoa</taxon>
        <taxon>Ecdysozoa</taxon>
        <taxon>Nematoda</taxon>
        <taxon>Chromadorea</taxon>
        <taxon>Rhabditida</taxon>
        <taxon>Spirurina</taxon>
        <taxon>Ascaridomorpha</taxon>
        <taxon>Ascaridoidea</taxon>
        <taxon>Toxocaridae</taxon>
        <taxon>Toxocara</taxon>
    </lineage>
</organism>
<feature type="region of interest" description="Disordered" evidence="1">
    <location>
        <begin position="545"/>
        <end position="578"/>
    </location>
</feature>
<comment type="caution">
    <text evidence="3">The sequence shown here is derived from an EMBL/GenBank/DDBJ whole genome shotgun (WGS) entry which is preliminary data.</text>
</comment>
<evidence type="ECO:0000313" key="3">
    <source>
        <dbReference type="EMBL" id="KHN79253.1"/>
    </source>
</evidence>
<feature type="compositionally biased region" description="Basic residues" evidence="1">
    <location>
        <begin position="520"/>
        <end position="529"/>
    </location>
</feature>
<keyword evidence="4" id="KW-1185">Reference proteome</keyword>
<evidence type="ECO:0000259" key="2">
    <source>
        <dbReference type="Pfam" id="PF14780"/>
    </source>
</evidence>
<dbReference type="Pfam" id="PF14780">
    <property type="entry name" value="NEPRO_N"/>
    <property type="match status" value="1"/>
</dbReference>
<dbReference type="EMBL" id="JPKZ01001930">
    <property type="protein sequence ID" value="KHN79253.1"/>
    <property type="molecule type" value="Genomic_DNA"/>
</dbReference>
<dbReference type="InterPro" id="IPR027951">
    <property type="entry name" value="Nepro_N"/>
</dbReference>
<gene>
    <name evidence="3" type="ORF">Tcan_11895</name>
</gene>
<feature type="compositionally biased region" description="Basic and acidic residues" evidence="1">
    <location>
        <begin position="468"/>
        <end position="479"/>
    </location>
</feature>
<feature type="compositionally biased region" description="Basic and acidic residues" evidence="1">
    <location>
        <begin position="554"/>
        <end position="564"/>
    </location>
</feature>
<accession>A0A0B2VCM5</accession>
<feature type="region of interest" description="Disordered" evidence="1">
    <location>
        <begin position="368"/>
        <end position="529"/>
    </location>
</feature>
<reference evidence="3 4" key="1">
    <citation type="submission" date="2014-11" db="EMBL/GenBank/DDBJ databases">
        <title>Genetic blueprint of the zoonotic pathogen Toxocara canis.</title>
        <authorList>
            <person name="Zhu X.-Q."/>
            <person name="Korhonen P.K."/>
            <person name="Cai H."/>
            <person name="Young N.D."/>
            <person name="Nejsum P."/>
            <person name="von Samson-Himmelstjerna G."/>
            <person name="Boag P.R."/>
            <person name="Tan P."/>
            <person name="Li Q."/>
            <person name="Min J."/>
            <person name="Yang Y."/>
            <person name="Wang X."/>
            <person name="Fang X."/>
            <person name="Hall R.S."/>
            <person name="Hofmann A."/>
            <person name="Sternberg P.W."/>
            <person name="Jex A.R."/>
            <person name="Gasser R.B."/>
        </authorList>
    </citation>
    <scope>NUCLEOTIDE SEQUENCE [LARGE SCALE GENOMIC DNA]</scope>
    <source>
        <strain evidence="3">PN_DK_2014</strain>
    </source>
</reference>
<feature type="compositionally biased region" description="Basic and acidic residues" evidence="1">
    <location>
        <begin position="418"/>
        <end position="429"/>
    </location>
</feature>
<name>A0A0B2VCM5_TOXCA</name>
<dbReference type="Proteomes" id="UP000031036">
    <property type="component" value="Unassembled WGS sequence"/>
</dbReference>